<organism evidence="2 3">
    <name type="scientific">Stackebrandtia albiflava</name>
    <dbReference type="NCBI Taxonomy" id="406432"/>
    <lineage>
        <taxon>Bacteria</taxon>
        <taxon>Bacillati</taxon>
        <taxon>Actinomycetota</taxon>
        <taxon>Actinomycetes</taxon>
        <taxon>Glycomycetales</taxon>
        <taxon>Glycomycetaceae</taxon>
        <taxon>Stackebrandtia</taxon>
    </lineage>
</organism>
<feature type="transmembrane region" description="Helical" evidence="1">
    <location>
        <begin position="34"/>
        <end position="55"/>
    </location>
</feature>
<dbReference type="RefSeq" id="WP_211354369.1">
    <property type="nucleotide sequence ID" value="NZ_BAABIJ010000001.1"/>
</dbReference>
<evidence type="ECO:0000256" key="1">
    <source>
        <dbReference type="SAM" id="Phobius"/>
    </source>
</evidence>
<dbReference type="AlphaFoldDB" id="A0A562VE73"/>
<accession>A0A562VE73</accession>
<keyword evidence="3" id="KW-1185">Reference proteome</keyword>
<comment type="caution">
    <text evidence="2">The sequence shown here is derived from an EMBL/GenBank/DDBJ whole genome shotgun (WGS) entry which is preliminary data.</text>
</comment>
<dbReference type="EMBL" id="VLLL01000005">
    <property type="protein sequence ID" value="TWJ16189.1"/>
    <property type="molecule type" value="Genomic_DNA"/>
</dbReference>
<dbReference type="Proteomes" id="UP000321617">
    <property type="component" value="Unassembled WGS sequence"/>
</dbReference>
<reference evidence="2 3" key="1">
    <citation type="journal article" date="2013" name="Stand. Genomic Sci.">
        <title>Genomic Encyclopedia of Type Strains, Phase I: The one thousand microbial genomes (KMG-I) project.</title>
        <authorList>
            <person name="Kyrpides N.C."/>
            <person name="Woyke T."/>
            <person name="Eisen J.A."/>
            <person name="Garrity G."/>
            <person name="Lilburn T.G."/>
            <person name="Beck B.J."/>
            <person name="Whitman W.B."/>
            <person name="Hugenholtz P."/>
            <person name="Klenk H.P."/>
        </authorList>
    </citation>
    <scope>NUCLEOTIDE SEQUENCE [LARGE SCALE GENOMIC DNA]</scope>
    <source>
        <strain evidence="2 3">DSM 45044</strain>
    </source>
</reference>
<name>A0A562VE73_9ACTN</name>
<feature type="transmembrane region" description="Helical" evidence="1">
    <location>
        <begin position="94"/>
        <end position="112"/>
    </location>
</feature>
<protein>
    <submittedName>
        <fullName evidence="2">Uncharacterized protein DUF2568</fullName>
    </submittedName>
</protein>
<keyword evidence="1" id="KW-0472">Membrane</keyword>
<evidence type="ECO:0000313" key="3">
    <source>
        <dbReference type="Proteomes" id="UP000321617"/>
    </source>
</evidence>
<dbReference type="Pfam" id="PF10823">
    <property type="entry name" value="DUF2568"/>
    <property type="match status" value="1"/>
</dbReference>
<keyword evidence="1" id="KW-0812">Transmembrane</keyword>
<proteinExistence type="predicted"/>
<keyword evidence="1" id="KW-1133">Transmembrane helix</keyword>
<feature type="transmembrane region" description="Helical" evidence="1">
    <location>
        <begin position="12"/>
        <end position="28"/>
    </location>
</feature>
<sequence>MSLHPAMLGVRFLLEMAAFASYVVYGLCGLSGPWSLVVAVGLPIAAAVVWGTFAVPDDPSRSGRAPVPVPGAVRLAVELVVLAGGPVALWAARLPLWGLGFAVVLVAYLLLARDRVAWLLSRR</sequence>
<gene>
    <name evidence="2" type="ORF">LX16_1914</name>
</gene>
<dbReference type="InterPro" id="IPR021214">
    <property type="entry name" value="DUF2568"/>
</dbReference>
<evidence type="ECO:0000313" key="2">
    <source>
        <dbReference type="EMBL" id="TWJ16189.1"/>
    </source>
</evidence>